<dbReference type="RefSeq" id="WP_120272728.1">
    <property type="nucleotide sequence ID" value="NZ_RAPN01000001.1"/>
</dbReference>
<accession>A0A419W7K4</accession>
<dbReference type="EMBL" id="RAPN01000001">
    <property type="protein sequence ID" value="RKD91425.1"/>
    <property type="molecule type" value="Genomic_DNA"/>
</dbReference>
<keyword evidence="3" id="KW-1185">Reference proteome</keyword>
<organism evidence="2 3">
    <name type="scientific">Mangrovibacterium diazotrophicum</name>
    <dbReference type="NCBI Taxonomy" id="1261403"/>
    <lineage>
        <taxon>Bacteria</taxon>
        <taxon>Pseudomonadati</taxon>
        <taxon>Bacteroidota</taxon>
        <taxon>Bacteroidia</taxon>
        <taxon>Marinilabiliales</taxon>
        <taxon>Prolixibacteraceae</taxon>
        <taxon>Mangrovibacterium</taxon>
    </lineage>
</organism>
<keyword evidence="1" id="KW-0732">Signal</keyword>
<feature type="signal peptide" evidence="1">
    <location>
        <begin position="1"/>
        <end position="20"/>
    </location>
</feature>
<evidence type="ECO:0000256" key="1">
    <source>
        <dbReference type="SAM" id="SignalP"/>
    </source>
</evidence>
<dbReference type="Proteomes" id="UP000283387">
    <property type="component" value="Unassembled WGS sequence"/>
</dbReference>
<protein>
    <submittedName>
        <fullName evidence="2">Carboxypeptidase-like protein</fullName>
    </submittedName>
</protein>
<dbReference type="Pfam" id="PF13715">
    <property type="entry name" value="CarbopepD_reg_2"/>
    <property type="match status" value="1"/>
</dbReference>
<dbReference type="SUPFAM" id="SSF49464">
    <property type="entry name" value="Carboxypeptidase regulatory domain-like"/>
    <property type="match status" value="1"/>
</dbReference>
<name>A0A419W7K4_9BACT</name>
<feature type="chain" id="PRO_5019294351" evidence="1">
    <location>
        <begin position="21"/>
        <end position="130"/>
    </location>
</feature>
<comment type="caution">
    <text evidence="2">The sequence shown here is derived from an EMBL/GenBank/DDBJ whole genome shotgun (WGS) entry which is preliminary data.</text>
</comment>
<sequence>MRTALILLSLLILSGSYSTAGESKTRNITGQIVDTETRQPLPDVSVTLDNGSFVLGTLTNSNGQFTLWKIPNSCKNLVISVDGYQSTTVSIEHIKDLKREDGTLLISLQGERQAAKQISLNEKDNEIKKD</sequence>
<dbReference type="InterPro" id="IPR008969">
    <property type="entry name" value="CarboxyPept-like_regulatory"/>
</dbReference>
<evidence type="ECO:0000313" key="2">
    <source>
        <dbReference type="EMBL" id="RKD91425.1"/>
    </source>
</evidence>
<reference evidence="2 3" key="1">
    <citation type="submission" date="2018-09" db="EMBL/GenBank/DDBJ databases">
        <title>Genomic Encyclopedia of Archaeal and Bacterial Type Strains, Phase II (KMG-II): from individual species to whole genera.</title>
        <authorList>
            <person name="Goeker M."/>
        </authorList>
    </citation>
    <scope>NUCLEOTIDE SEQUENCE [LARGE SCALE GENOMIC DNA]</scope>
    <source>
        <strain evidence="2 3">DSM 27148</strain>
    </source>
</reference>
<dbReference type="AlphaFoldDB" id="A0A419W7K4"/>
<keyword evidence="2" id="KW-0645">Protease</keyword>
<gene>
    <name evidence="2" type="ORF">BC643_1778</name>
</gene>
<dbReference type="OrthoDB" id="1075943at2"/>
<dbReference type="GO" id="GO:0004180">
    <property type="term" value="F:carboxypeptidase activity"/>
    <property type="evidence" value="ECO:0007669"/>
    <property type="project" value="UniProtKB-KW"/>
</dbReference>
<evidence type="ECO:0000313" key="3">
    <source>
        <dbReference type="Proteomes" id="UP000283387"/>
    </source>
</evidence>
<proteinExistence type="predicted"/>
<dbReference type="Gene3D" id="2.60.40.1120">
    <property type="entry name" value="Carboxypeptidase-like, regulatory domain"/>
    <property type="match status" value="1"/>
</dbReference>
<keyword evidence="2" id="KW-0378">Hydrolase</keyword>
<keyword evidence="2" id="KW-0121">Carboxypeptidase</keyword>